<name>A0AA41YSF7_9PROT</name>
<dbReference type="Gene3D" id="3.40.50.720">
    <property type="entry name" value="NAD(P)-binding Rossmann-like Domain"/>
    <property type="match status" value="1"/>
</dbReference>
<evidence type="ECO:0000259" key="1">
    <source>
        <dbReference type="Pfam" id="PF13460"/>
    </source>
</evidence>
<dbReference type="CDD" id="cd05271">
    <property type="entry name" value="NDUFA9_like_SDR_a"/>
    <property type="match status" value="1"/>
</dbReference>
<protein>
    <submittedName>
        <fullName evidence="2">Complex I NDUFA9 subunit family protein</fullName>
    </submittedName>
</protein>
<comment type="caution">
    <text evidence="2">The sequence shown here is derived from an EMBL/GenBank/DDBJ whole genome shotgun (WGS) entry which is preliminary data.</text>
</comment>
<dbReference type="Proteomes" id="UP001165679">
    <property type="component" value="Unassembled WGS sequence"/>
</dbReference>
<dbReference type="SUPFAM" id="SSF51735">
    <property type="entry name" value="NAD(P)-binding Rossmann-fold domains"/>
    <property type="match status" value="1"/>
</dbReference>
<feature type="domain" description="NAD(P)-binding" evidence="1">
    <location>
        <begin position="32"/>
        <end position="146"/>
    </location>
</feature>
<evidence type="ECO:0000313" key="3">
    <source>
        <dbReference type="Proteomes" id="UP001165679"/>
    </source>
</evidence>
<dbReference type="EMBL" id="JAPDNT010000038">
    <property type="protein sequence ID" value="MCW3477478.1"/>
    <property type="molecule type" value="Genomic_DNA"/>
</dbReference>
<reference evidence="2" key="2">
    <citation type="submission" date="2022-10" db="EMBL/GenBank/DDBJ databases">
        <authorList>
            <person name="Trinh H.N."/>
        </authorList>
    </citation>
    <scope>NUCLEOTIDE SEQUENCE</scope>
    <source>
        <strain evidence="2">RN2-1</strain>
    </source>
</reference>
<dbReference type="PANTHER" id="PTHR12126">
    <property type="entry name" value="NADH-UBIQUINONE OXIDOREDUCTASE 39 KDA SUBUNIT-RELATED"/>
    <property type="match status" value="1"/>
</dbReference>
<dbReference type="GO" id="GO:0044877">
    <property type="term" value="F:protein-containing complex binding"/>
    <property type="evidence" value="ECO:0007669"/>
    <property type="project" value="TreeGrafter"/>
</dbReference>
<dbReference type="AlphaFoldDB" id="A0AA41YSF7"/>
<evidence type="ECO:0000313" key="2">
    <source>
        <dbReference type="EMBL" id="MCW3477478.1"/>
    </source>
</evidence>
<sequence>MAPAAAAVQVTAAPARFGHGLPERGRVITVLGGTGFLGHRVVRHLLNRGFRVRAASRHPERVPSLFGPDVVGVDAIGADVNDEVSVAMALAGAYGAVNAVSLYVERGGHETFRAVHVEAAARTARLAREAGVERLVHVSGIGADPASRSDYIRSRGEGEIAAREAFPSATLVRPSVMFGPDDHFLTTLVRLLRTLPVYPLFGWGRTCLQPVHVDDVAEAIARIVGCAADAGHPCYELGGPRLYSYAELVRSIAGCIGTRATLLPLPFALWEALAFLSEFMPGASLTRNQVALMRRDNVASQDLPGLRDLHVEWTALEEVVLAMAGGGRAPRR</sequence>
<dbReference type="InterPro" id="IPR036291">
    <property type="entry name" value="NAD(P)-bd_dom_sf"/>
</dbReference>
<proteinExistence type="predicted"/>
<dbReference type="PANTHER" id="PTHR12126:SF11">
    <property type="entry name" value="NADH DEHYDROGENASE [UBIQUINONE] 1 ALPHA SUBCOMPLEX SUBUNIT 9, MITOCHONDRIAL"/>
    <property type="match status" value="1"/>
</dbReference>
<dbReference type="InterPro" id="IPR016040">
    <property type="entry name" value="NAD(P)-bd_dom"/>
</dbReference>
<dbReference type="RefSeq" id="WP_264716428.1">
    <property type="nucleotide sequence ID" value="NZ_JAPDNT010000038.1"/>
</dbReference>
<dbReference type="Pfam" id="PF13460">
    <property type="entry name" value="NAD_binding_10"/>
    <property type="match status" value="1"/>
</dbReference>
<gene>
    <name evidence="2" type="ORF">OL599_23195</name>
</gene>
<organism evidence="2 3">
    <name type="scientific">Limobrevibacterium gyesilva</name>
    <dbReference type="NCBI Taxonomy" id="2991712"/>
    <lineage>
        <taxon>Bacteria</taxon>
        <taxon>Pseudomonadati</taxon>
        <taxon>Pseudomonadota</taxon>
        <taxon>Alphaproteobacteria</taxon>
        <taxon>Acetobacterales</taxon>
        <taxon>Acetobacteraceae</taxon>
        <taxon>Limobrevibacterium</taxon>
    </lineage>
</organism>
<dbReference type="InterPro" id="IPR051207">
    <property type="entry name" value="ComplexI_NDUFA9_subunit"/>
</dbReference>
<reference evidence="2" key="1">
    <citation type="submission" date="2022-09" db="EMBL/GenBank/DDBJ databases">
        <title>Rhodovastum sp. nov. RN2-1 isolated from soil in Seongnam, South Korea.</title>
        <authorList>
            <person name="Le N.T."/>
        </authorList>
    </citation>
    <scope>NUCLEOTIDE SEQUENCE</scope>
    <source>
        <strain evidence="2">RN2-1</strain>
    </source>
</reference>
<accession>A0AA41YSF7</accession>
<keyword evidence="3" id="KW-1185">Reference proteome</keyword>